<proteinExistence type="predicted"/>
<dbReference type="EMBL" id="LAZR01017252">
    <property type="protein sequence ID" value="KKM01195.1"/>
    <property type="molecule type" value="Genomic_DNA"/>
</dbReference>
<organism evidence="1">
    <name type="scientific">marine sediment metagenome</name>
    <dbReference type="NCBI Taxonomy" id="412755"/>
    <lineage>
        <taxon>unclassified sequences</taxon>
        <taxon>metagenomes</taxon>
        <taxon>ecological metagenomes</taxon>
    </lineage>
</organism>
<gene>
    <name evidence="2" type="ORF">LCGC14_1297470</name>
    <name evidence="1" type="ORF">LCGC14_1796870</name>
</gene>
<feature type="non-terminal residue" evidence="1">
    <location>
        <position position="22"/>
    </location>
</feature>
<reference evidence="1" key="1">
    <citation type="journal article" date="2015" name="Nature">
        <title>Complex archaea that bridge the gap between prokaryotes and eukaryotes.</title>
        <authorList>
            <person name="Spang A."/>
            <person name="Saw J.H."/>
            <person name="Jorgensen S.L."/>
            <person name="Zaremba-Niedzwiedzka K."/>
            <person name="Martijn J."/>
            <person name="Lind A.E."/>
            <person name="van Eijk R."/>
            <person name="Schleper C."/>
            <person name="Guy L."/>
            <person name="Ettema T.J."/>
        </authorList>
    </citation>
    <scope>NUCLEOTIDE SEQUENCE</scope>
</reference>
<accession>A0A0F9GQT9</accession>
<evidence type="ECO:0000313" key="1">
    <source>
        <dbReference type="EMBL" id="KKM01195.1"/>
    </source>
</evidence>
<name>A0A0F9GQT9_9ZZZZ</name>
<dbReference type="EMBL" id="LAZR01007538">
    <property type="protein sequence ID" value="KKM84609.1"/>
    <property type="molecule type" value="Genomic_DNA"/>
</dbReference>
<sequence length="22" mass="2786">MNDMTFDQRIEFLRVCYRMFLG</sequence>
<evidence type="ECO:0000313" key="2">
    <source>
        <dbReference type="EMBL" id="KKM84609.1"/>
    </source>
</evidence>
<protein>
    <submittedName>
        <fullName evidence="1">Uncharacterized protein</fullName>
    </submittedName>
</protein>
<dbReference type="AlphaFoldDB" id="A0A0F9GQT9"/>
<comment type="caution">
    <text evidence="1">The sequence shown here is derived from an EMBL/GenBank/DDBJ whole genome shotgun (WGS) entry which is preliminary data.</text>
</comment>